<dbReference type="GO" id="GO:0042744">
    <property type="term" value="P:hydrogen peroxide catabolic process"/>
    <property type="evidence" value="ECO:0007669"/>
    <property type="project" value="TreeGrafter"/>
</dbReference>
<dbReference type="GO" id="GO:0033554">
    <property type="term" value="P:cellular response to stress"/>
    <property type="evidence" value="ECO:0007669"/>
    <property type="project" value="TreeGrafter"/>
</dbReference>
<sequence length="800" mass="92845">MGQCQQSHMNGYDDKNTFDSQDMPKPQEKKYHNYNPQSKKSKNDIPTFTNINQEDNYKQAVKSENKLENKDSARESAKQNYQSADYQYTFIKRPAPNFSGMAYFNKGFKKISLRDYKGQYVVLFFFPYDFSELSRKEILAFSQLNDKFVKAACQVIGCSQDSQFAHMNYCQKPQSEGGLGNLEIPLLSDVDKQISTSYGVVIEDGEAGEKGAAFKSTFIIDSNQILRHMSINDISISINPEEILRLVHTFQQHDRENPLKQQMTGGCPFNHNAKEDIDTFSRYQRKKSADDQSNKNESAKQSNQSKRSHSNQNNDGKNEEKQIPLIIRLGGEEVVQDIADRFVNEIYGDQDLKKLFLNKTSQSKQKKVIGQFLKTYFGSRQMYQGRNMQEAHKDLGLNDDHFNKASEFFKRILKEDLKVKPQLVQEVMMLIEPLRSQITQKPSESLYNRVNKEEGIRKAVKYYFNKILQINEIKPIFSKVDTNQVQEQYVQYLSLVFGGPSKYKGKQMREAHSHAHISEKVFTFCCAQIQQGFKENGVDTHSINEIGRLLECLRSEIPKKNNTLYDRLGGIVVIEKAVKKLYEEKLMNIHQLKDFFNKVDMKQLGQKMTDYYIMICGGPNRYKGKSAKEAHSRFTIMSSQFEIYKNLLKESFTECGSTKESIIEFMNLIDTIKVDIVGGKPPSLFERIGGDDFLTLFTEKFFDKIMEEKRIRHYFINVELAQVKKHFKDYLNMASGGSTKYSGQNVRDHHEQMDISEKDFNVFMEVLKKTLEQMQLKQELGVEFLNFFENMRNMIVSEYD</sequence>
<dbReference type="InParanoid" id="Q22F07"/>
<dbReference type="OMA" id="CTIESVV"/>
<reference evidence="12" key="1">
    <citation type="journal article" date="2006" name="PLoS Biol.">
        <title>Macronuclear genome sequence of the ciliate Tetrahymena thermophila, a model eukaryote.</title>
        <authorList>
            <person name="Eisen J.A."/>
            <person name="Coyne R.S."/>
            <person name="Wu M."/>
            <person name="Wu D."/>
            <person name="Thiagarajan M."/>
            <person name="Wortman J.R."/>
            <person name="Badger J.H."/>
            <person name="Ren Q."/>
            <person name="Amedeo P."/>
            <person name="Jones K.M."/>
            <person name="Tallon L.J."/>
            <person name="Delcher A.L."/>
            <person name="Salzberg S.L."/>
            <person name="Silva J.C."/>
            <person name="Haas B.J."/>
            <person name="Majoros W.H."/>
            <person name="Farzad M."/>
            <person name="Carlton J.M."/>
            <person name="Smith R.K. Jr."/>
            <person name="Garg J."/>
            <person name="Pearlman R.E."/>
            <person name="Karrer K.M."/>
            <person name="Sun L."/>
            <person name="Manning G."/>
            <person name="Elde N.C."/>
            <person name="Turkewitz A.P."/>
            <person name="Asai D.J."/>
            <person name="Wilkes D.E."/>
            <person name="Wang Y."/>
            <person name="Cai H."/>
            <person name="Collins K."/>
            <person name="Stewart B.A."/>
            <person name="Lee S.R."/>
            <person name="Wilamowska K."/>
            <person name="Weinberg Z."/>
            <person name="Ruzzo W.L."/>
            <person name="Wloga D."/>
            <person name="Gaertig J."/>
            <person name="Frankel J."/>
            <person name="Tsao C.-C."/>
            <person name="Gorovsky M.A."/>
            <person name="Keeling P.J."/>
            <person name="Waller R.F."/>
            <person name="Patron N.J."/>
            <person name="Cherry J.M."/>
            <person name="Stover N.A."/>
            <person name="Krieger C.J."/>
            <person name="del Toro C."/>
            <person name="Ryder H.F."/>
            <person name="Williamson S.C."/>
            <person name="Barbeau R.A."/>
            <person name="Hamilton E.P."/>
            <person name="Orias E."/>
        </authorList>
    </citation>
    <scope>NUCLEOTIDE SEQUENCE [LARGE SCALE GENOMIC DNA]</scope>
    <source>
        <strain evidence="12">SB210</strain>
    </source>
</reference>
<dbReference type="GO" id="GO:0005829">
    <property type="term" value="C:cytosol"/>
    <property type="evidence" value="ECO:0007669"/>
    <property type="project" value="TreeGrafter"/>
</dbReference>
<dbReference type="GO" id="GO:0020037">
    <property type="term" value="F:heme binding"/>
    <property type="evidence" value="ECO:0007669"/>
    <property type="project" value="InterPro"/>
</dbReference>
<dbReference type="Pfam" id="PF00578">
    <property type="entry name" value="AhpC-TSA"/>
    <property type="match status" value="1"/>
</dbReference>
<evidence type="ECO:0000256" key="3">
    <source>
        <dbReference type="ARBA" id="ARBA00022617"/>
    </source>
</evidence>
<gene>
    <name evidence="11" type="ORF">TTHERM_00822060</name>
</gene>
<dbReference type="Pfam" id="PF01152">
    <property type="entry name" value="Bac_globin"/>
    <property type="match status" value="4"/>
</dbReference>
<feature type="region of interest" description="Disordered" evidence="9">
    <location>
        <begin position="284"/>
        <end position="320"/>
    </location>
</feature>
<feature type="compositionally biased region" description="Polar residues" evidence="9">
    <location>
        <begin position="299"/>
        <end position="315"/>
    </location>
</feature>
<feature type="region of interest" description="Disordered" evidence="9">
    <location>
        <begin position="1"/>
        <end position="78"/>
    </location>
</feature>
<feature type="compositionally biased region" description="Basic and acidic residues" evidence="9">
    <location>
        <begin position="55"/>
        <end position="77"/>
    </location>
</feature>
<dbReference type="GO" id="GO:0006979">
    <property type="term" value="P:response to oxidative stress"/>
    <property type="evidence" value="ECO:0007669"/>
    <property type="project" value="TreeGrafter"/>
</dbReference>
<dbReference type="CDD" id="cd03015">
    <property type="entry name" value="PRX_Typ2cys"/>
    <property type="match status" value="1"/>
</dbReference>
<feature type="domain" description="Thioredoxin" evidence="10">
    <location>
        <begin position="89"/>
        <end position="252"/>
    </location>
</feature>
<dbReference type="AlphaFoldDB" id="Q22F07"/>
<name>Q22F07_TETTS</name>
<evidence type="ECO:0000256" key="6">
    <source>
        <dbReference type="ARBA" id="ARBA00023002"/>
    </source>
</evidence>
<dbReference type="InterPro" id="IPR050217">
    <property type="entry name" value="Peroxiredoxin"/>
</dbReference>
<keyword evidence="2" id="KW-0575">Peroxidase</keyword>
<dbReference type="InterPro" id="IPR013766">
    <property type="entry name" value="Thioredoxin_domain"/>
</dbReference>
<evidence type="ECO:0000256" key="7">
    <source>
        <dbReference type="ARBA" id="ARBA00023004"/>
    </source>
</evidence>
<dbReference type="InterPro" id="IPR001486">
    <property type="entry name" value="Hemoglobin_trunc"/>
</dbReference>
<dbReference type="GO" id="GO:0045454">
    <property type="term" value="P:cell redox homeostasis"/>
    <property type="evidence" value="ECO:0007669"/>
    <property type="project" value="TreeGrafter"/>
</dbReference>
<keyword evidence="1" id="KW-0813">Transport</keyword>
<dbReference type="Proteomes" id="UP000009168">
    <property type="component" value="Unassembled WGS sequence"/>
</dbReference>
<feature type="compositionally biased region" description="Polar residues" evidence="9">
    <location>
        <begin position="34"/>
        <end position="54"/>
    </location>
</feature>
<dbReference type="InterPro" id="IPR036249">
    <property type="entry name" value="Thioredoxin-like_sf"/>
</dbReference>
<dbReference type="SUPFAM" id="SSF52833">
    <property type="entry name" value="Thioredoxin-like"/>
    <property type="match status" value="1"/>
</dbReference>
<evidence type="ECO:0000259" key="10">
    <source>
        <dbReference type="PROSITE" id="PS51352"/>
    </source>
</evidence>
<keyword evidence="12" id="KW-1185">Reference proteome</keyword>
<dbReference type="CDD" id="cd00454">
    <property type="entry name" value="TrHb1_N"/>
    <property type="match status" value="4"/>
</dbReference>
<dbReference type="PANTHER" id="PTHR10681">
    <property type="entry name" value="THIOREDOXIN PEROXIDASE"/>
    <property type="match status" value="1"/>
</dbReference>
<keyword evidence="5" id="KW-0049">Antioxidant</keyword>
<dbReference type="HOGENOM" id="CLU_303392_0_0_1"/>
<proteinExistence type="predicted"/>
<accession>Q22F07</accession>
<dbReference type="PANTHER" id="PTHR10681:SF171">
    <property type="entry name" value="PEROXIREDOXIN 4"/>
    <property type="match status" value="1"/>
</dbReference>
<keyword evidence="6" id="KW-0560">Oxidoreductase</keyword>
<dbReference type="PROSITE" id="PS51352">
    <property type="entry name" value="THIOREDOXIN_2"/>
    <property type="match status" value="1"/>
</dbReference>
<dbReference type="InterPro" id="IPR000866">
    <property type="entry name" value="AhpC/TSA"/>
</dbReference>
<evidence type="ECO:0000256" key="5">
    <source>
        <dbReference type="ARBA" id="ARBA00022862"/>
    </source>
</evidence>
<evidence type="ECO:0000313" key="11">
    <source>
        <dbReference type="EMBL" id="EAR83868.1"/>
    </source>
</evidence>
<evidence type="ECO:0000256" key="9">
    <source>
        <dbReference type="SAM" id="MobiDB-lite"/>
    </source>
</evidence>
<keyword evidence="8" id="KW-0676">Redox-active center</keyword>
<evidence type="ECO:0000256" key="1">
    <source>
        <dbReference type="ARBA" id="ARBA00022448"/>
    </source>
</evidence>
<dbReference type="Gene3D" id="3.40.30.10">
    <property type="entry name" value="Glutaredoxin"/>
    <property type="match status" value="1"/>
</dbReference>
<evidence type="ECO:0000256" key="8">
    <source>
        <dbReference type="ARBA" id="ARBA00023284"/>
    </source>
</evidence>
<dbReference type="GO" id="GO:0019825">
    <property type="term" value="F:oxygen binding"/>
    <property type="evidence" value="ECO:0007669"/>
    <property type="project" value="InterPro"/>
</dbReference>
<dbReference type="GO" id="GO:0008379">
    <property type="term" value="F:thioredoxin peroxidase activity"/>
    <property type="evidence" value="ECO:0007669"/>
    <property type="project" value="TreeGrafter"/>
</dbReference>
<dbReference type="GO" id="GO:0046872">
    <property type="term" value="F:metal ion binding"/>
    <property type="evidence" value="ECO:0007669"/>
    <property type="project" value="UniProtKB-KW"/>
</dbReference>
<evidence type="ECO:0000256" key="4">
    <source>
        <dbReference type="ARBA" id="ARBA00022723"/>
    </source>
</evidence>
<dbReference type="Gene3D" id="1.10.490.10">
    <property type="entry name" value="Globins"/>
    <property type="match status" value="4"/>
</dbReference>
<dbReference type="EMBL" id="GG662544">
    <property type="protein sequence ID" value="EAR83868.1"/>
    <property type="molecule type" value="Genomic_DNA"/>
</dbReference>
<dbReference type="SUPFAM" id="SSF46458">
    <property type="entry name" value="Globin-like"/>
    <property type="match status" value="4"/>
</dbReference>
<keyword evidence="4" id="KW-0479">Metal-binding</keyword>
<dbReference type="STRING" id="312017.Q22F07"/>
<dbReference type="InterPro" id="IPR009050">
    <property type="entry name" value="Globin-like_sf"/>
</dbReference>
<dbReference type="GeneID" id="7835533"/>
<keyword evidence="7" id="KW-0408">Iron</keyword>
<feature type="compositionally biased region" description="Basic and acidic residues" evidence="9">
    <location>
        <begin position="287"/>
        <end position="298"/>
    </location>
</feature>
<evidence type="ECO:0000256" key="2">
    <source>
        <dbReference type="ARBA" id="ARBA00022559"/>
    </source>
</evidence>
<dbReference type="RefSeq" id="XP_001031531.1">
    <property type="nucleotide sequence ID" value="XM_001031531.1"/>
</dbReference>
<protein>
    <submittedName>
        <fullName evidence="11">Protozoan/cyanobacterial globin family protein</fullName>
    </submittedName>
</protein>
<dbReference type="OrthoDB" id="283492at2759"/>
<organism evidence="11 12">
    <name type="scientific">Tetrahymena thermophila (strain SB210)</name>
    <dbReference type="NCBI Taxonomy" id="312017"/>
    <lineage>
        <taxon>Eukaryota</taxon>
        <taxon>Sar</taxon>
        <taxon>Alveolata</taxon>
        <taxon>Ciliophora</taxon>
        <taxon>Intramacronucleata</taxon>
        <taxon>Oligohymenophorea</taxon>
        <taxon>Hymenostomatida</taxon>
        <taxon>Tetrahymenina</taxon>
        <taxon>Tetrahymenidae</taxon>
        <taxon>Tetrahymena</taxon>
    </lineage>
</organism>
<dbReference type="InterPro" id="IPR012292">
    <property type="entry name" value="Globin/Proto"/>
</dbReference>
<dbReference type="eggNOG" id="KOG0852">
    <property type="taxonomic scope" value="Eukaryota"/>
</dbReference>
<dbReference type="KEGG" id="tet:TTHERM_00822060"/>
<keyword evidence="3" id="KW-0349">Heme</keyword>
<evidence type="ECO:0000313" key="12">
    <source>
        <dbReference type="Proteomes" id="UP000009168"/>
    </source>
</evidence>